<dbReference type="OrthoDB" id="313155at2157"/>
<evidence type="ECO:0000256" key="2">
    <source>
        <dbReference type="SAM" id="Phobius"/>
    </source>
</evidence>
<dbReference type="STRING" id="1227499.C493_12809"/>
<evidence type="ECO:0000313" key="3">
    <source>
        <dbReference type="EMBL" id="ELY54287.1"/>
    </source>
</evidence>
<dbReference type="eggNOG" id="arCOG02744">
    <property type="taxonomic scope" value="Archaea"/>
</dbReference>
<keyword evidence="2" id="KW-0472">Membrane</keyword>
<keyword evidence="2" id="KW-0812">Transmembrane</keyword>
<evidence type="ECO:0000256" key="1">
    <source>
        <dbReference type="SAM" id="MobiDB-lite"/>
    </source>
</evidence>
<keyword evidence="2" id="KW-1133">Transmembrane helix</keyword>
<feature type="region of interest" description="Disordered" evidence="1">
    <location>
        <begin position="355"/>
        <end position="390"/>
    </location>
</feature>
<protein>
    <submittedName>
        <fullName evidence="3">Uncharacterized protein</fullName>
    </submittedName>
</protein>
<dbReference type="AlphaFoldDB" id="L9WXZ0"/>
<dbReference type="EMBL" id="AOHZ01000059">
    <property type="protein sequence ID" value="ELY54287.1"/>
    <property type="molecule type" value="Genomic_DNA"/>
</dbReference>
<reference evidence="3 4" key="1">
    <citation type="journal article" date="2014" name="PLoS Genet.">
        <title>Phylogenetically driven sequencing of extremely halophilic archaea reveals strategies for static and dynamic osmo-response.</title>
        <authorList>
            <person name="Becker E.A."/>
            <person name="Seitzer P.M."/>
            <person name="Tritt A."/>
            <person name="Larsen D."/>
            <person name="Krusor M."/>
            <person name="Yao A.I."/>
            <person name="Wu D."/>
            <person name="Madern D."/>
            <person name="Eisen J.A."/>
            <person name="Darling A.E."/>
            <person name="Facciotti M.T."/>
        </authorList>
    </citation>
    <scope>NUCLEOTIDE SEQUENCE [LARGE SCALE GENOMIC DNA]</scope>
    <source>
        <strain evidence="3 4">JCM 12255</strain>
    </source>
</reference>
<dbReference type="Proteomes" id="UP000011602">
    <property type="component" value="Unassembled WGS sequence"/>
</dbReference>
<organism evidence="3 4">
    <name type="scientific">Natronolimnohabitans innermongolicus JCM 12255</name>
    <dbReference type="NCBI Taxonomy" id="1227499"/>
    <lineage>
        <taxon>Archaea</taxon>
        <taxon>Methanobacteriati</taxon>
        <taxon>Methanobacteriota</taxon>
        <taxon>Stenosarchaea group</taxon>
        <taxon>Halobacteria</taxon>
        <taxon>Halobacteriales</taxon>
        <taxon>Natrialbaceae</taxon>
        <taxon>Natronolimnohabitans</taxon>
    </lineage>
</organism>
<name>L9WXZ0_9EURY</name>
<comment type="caution">
    <text evidence="3">The sequence shown here is derived from an EMBL/GenBank/DDBJ whole genome shotgun (WGS) entry which is preliminary data.</text>
</comment>
<dbReference type="PATRIC" id="fig|1227499.3.peg.2628"/>
<gene>
    <name evidence="3" type="ORF">C493_12809</name>
</gene>
<sequence length="390" mass="41169">MRPTLRGWTALFAVAAAMALAWQYGPRALNAVVAPLVVVLVAAVLATIRVDRPTIRRAPVGEGVVGDRRTVELSIESGSTVSATVRDDVGDGLTALAGDGQPTGTEIQPAARGTLTVDADGNPRLETTLERGDGEPNRFAYAVGLEERGEHSLGPVSITVTDVLGLVKRRFSYGETTTSSVLVYPRVYDLGSGPGDALRTFADAIGGRDRREFDHLREYQRGDSLRDVHWKSAAKRPDADLVVTEYATDDEVGSATIAAECTPGRDDDLATAAASVATFLRSAGVDVGLTLHGDAINPGSSEDRYHELLGALAVLEAGELGDDERRDADVLIQADADGTRVGLEDRSIPFDRLVDSSASDAPLSRDATEHAAPAGNRERGDADDRSGVVS</sequence>
<dbReference type="RefSeq" id="WP_007259838.1">
    <property type="nucleotide sequence ID" value="NZ_AOHZ01000059.1"/>
</dbReference>
<evidence type="ECO:0000313" key="4">
    <source>
        <dbReference type="Proteomes" id="UP000011602"/>
    </source>
</evidence>
<dbReference type="PANTHER" id="PTHR34351">
    <property type="entry name" value="SLR1927 PROTEIN-RELATED"/>
    <property type="match status" value="1"/>
</dbReference>
<dbReference type="PANTHER" id="PTHR34351:SF1">
    <property type="entry name" value="SLR1927 PROTEIN"/>
    <property type="match status" value="1"/>
</dbReference>
<accession>L9WXZ0</accession>
<feature type="compositionally biased region" description="Basic and acidic residues" evidence="1">
    <location>
        <begin position="376"/>
        <end position="390"/>
    </location>
</feature>
<feature type="transmembrane region" description="Helical" evidence="2">
    <location>
        <begin position="31"/>
        <end position="48"/>
    </location>
</feature>
<proteinExistence type="predicted"/>
<keyword evidence="4" id="KW-1185">Reference proteome</keyword>